<proteinExistence type="predicted"/>
<dbReference type="STRING" id="1328759.A0A5C2RX13"/>
<feature type="domain" description="GST N-terminal" evidence="1">
    <location>
        <begin position="7"/>
        <end position="100"/>
    </location>
</feature>
<organism evidence="2 3">
    <name type="scientific">Lentinus tigrinus ALCF2SS1-6</name>
    <dbReference type="NCBI Taxonomy" id="1328759"/>
    <lineage>
        <taxon>Eukaryota</taxon>
        <taxon>Fungi</taxon>
        <taxon>Dikarya</taxon>
        <taxon>Basidiomycota</taxon>
        <taxon>Agaricomycotina</taxon>
        <taxon>Agaricomycetes</taxon>
        <taxon>Polyporales</taxon>
        <taxon>Polyporaceae</taxon>
        <taxon>Lentinus</taxon>
    </lineage>
</organism>
<dbReference type="Gene3D" id="1.20.1050.10">
    <property type="match status" value="1"/>
</dbReference>
<dbReference type="InterPro" id="IPR040079">
    <property type="entry name" value="Glutathione_S-Trfase"/>
</dbReference>
<keyword evidence="3" id="KW-1185">Reference proteome</keyword>
<dbReference type="Gene3D" id="3.40.30.10">
    <property type="entry name" value="Glutaredoxin"/>
    <property type="match status" value="1"/>
</dbReference>
<dbReference type="SFLD" id="SFLDS00019">
    <property type="entry name" value="Glutathione_Transferase_(cytos"/>
    <property type="match status" value="1"/>
</dbReference>
<dbReference type="SUPFAM" id="SSF47616">
    <property type="entry name" value="GST C-terminal domain-like"/>
    <property type="match status" value="1"/>
</dbReference>
<dbReference type="SUPFAM" id="SSF52833">
    <property type="entry name" value="Thioredoxin-like"/>
    <property type="match status" value="1"/>
</dbReference>
<dbReference type="Pfam" id="PF13409">
    <property type="entry name" value="GST_N_2"/>
    <property type="match status" value="1"/>
</dbReference>
<dbReference type="InterPro" id="IPR036249">
    <property type="entry name" value="Thioredoxin-like_sf"/>
</dbReference>
<dbReference type="GO" id="GO:0005737">
    <property type="term" value="C:cytoplasm"/>
    <property type="evidence" value="ECO:0007669"/>
    <property type="project" value="TreeGrafter"/>
</dbReference>
<dbReference type="InterPro" id="IPR036282">
    <property type="entry name" value="Glutathione-S-Trfase_C_sf"/>
</dbReference>
<dbReference type="InterPro" id="IPR050983">
    <property type="entry name" value="GST_Omega/HSP26"/>
</dbReference>
<dbReference type="Proteomes" id="UP000313359">
    <property type="component" value="Unassembled WGS sequence"/>
</dbReference>
<accession>A0A5C2RX13</accession>
<dbReference type="OrthoDB" id="202840at2759"/>
<dbReference type="InterPro" id="IPR004045">
    <property type="entry name" value="Glutathione_S-Trfase_N"/>
</dbReference>
<dbReference type="AlphaFoldDB" id="A0A5C2RX13"/>
<evidence type="ECO:0000259" key="1">
    <source>
        <dbReference type="PROSITE" id="PS50404"/>
    </source>
</evidence>
<sequence length="250" mass="27928">MSSLQRITLYADAAVESPFPHRVRLALEEAQVPYDVILISLGADKPEWYAQKVYPEAKVPYLVYGGPKLNPGDAPSADTLQIPESLVILEFLADLLPSAKLLPADPALRVKARLFAQAVEPKLRPAFMAFFLQGAPQETLLEPLDSLQRMLPPEGYAVGEWSIADAAFTPFLMRINAMLKIKPPTVQEGYLEQVTEALHSPRFERLQKYVSENIARSSMAKTWDEPAVLKLFKARFENMAKTKQTPDPHA</sequence>
<dbReference type="EMBL" id="ML122294">
    <property type="protein sequence ID" value="RPD55605.1"/>
    <property type="molecule type" value="Genomic_DNA"/>
</dbReference>
<dbReference type="PANTHER" id="PTHR43968:SF6">
    <property type="entry name" value="GLUTATHIONE S-TRANSFERASE OMEGA"/>
    <property type="match status" value="1"/>
</dbReference>
<name>A0A5C2RX13_9APHY</name>
<dbReference type="PROSITE" id="PS50404">
    <property type="entry name" value="GST_NTER"/>
    <property type="match status" value="1"/>
</dbReference>
<reference evidence="2" key="1">
    <citation type="journal article" date="2018" name="Genome Biol. Evol.">
        <title>Genomics and development of Lentinus tigrinus, a white-rot wood-decaying mushroom with dimorphic fruiting bodies.</title>
        <authorList>
            <person name="Wu B."/>
            <person name="Xu Z."/>
            <person name="Knudson A."/>
            <person name="Carlson A."/>
            <person name="Chen N."/>
            <person name="Kovaka S."/>
            <person name="LaButti K."/>
            <person name="Lipzen A."/>
            <person name="Pennachio C."/>
            <person name="Riley R."/>
            <person name="Schakwitz W."/>
            <person name="Umezawa K."/>
            <person name="Ohm R.A."/>
            <person name="Grigoriev I.V."/>
            <person name="Nagy L.G."/>
            <person name="Gibbons J."/>
            <person name="Hibbett D."/>
        </authorList>
    </citation>
    <scope>NUCLEOTIDE SEQUENCE [LARGE SCALE GENOMIC DNA]</scope>
    <source>
        <strain evidence="2">ALCF2SS1-6</strain>
    </source>
</reference>
<dbReference type="PANTHER" id="PTHR43968">
    <property type="match status" value="1"/>
</dbReference>
<evidence type="ECO:0000313" key="2">
    <source>
        <dbReference type="EMBL" id="RPD55605.1"/>
    </source>
</evidence>
<dbReference type="CDD" id="cd00570">
    <property type="entry name" value="GST_N_family"/>
    <property type="match status" value="1"/>
</dbReference>
<protein>
    <recommendedName>
        <fullName evidence="1">GST N-terminal domain-containing protein</fullName>
    </recommendedName>
</protein>
<dbReference type="SFLD" id="SFLDG00358">
    <property type="entry name" value="Main_(cytGST)"/>
    <property type="match status" value="1"/>
</dbReference>
<gene>
    <name evidence="2" type="ORF">L227DRAFT_533080</name>
</gene>
<evidence type="ECO:0000313" key="3">
    <source>
        <dbReference type="Proteomes" id="UP000313359"/>
    </source>
</evidence>